<feature type="site" description="Important for catalytic activity" evidence="11">
    <location>
        <position position="172"/>
    </location>
</feature>
<dbReference type="PROSITE" id="PS00775">
    <property type="entry name" value="GLYCOSYL_HYDROL_F3"/>
    <property type="match status" value="1"/>
</dbReference>
<dbReference type="Gene3D" id="3.20.20.300">
    <property type="entry name" value="Glycoside hydrolase, family 3, N-terminal domain"/>
    <property type="match status" value="1"/>
</dbReference>
<dbReference type="GO" id="GO:0008360">
    <property type="term" value="P:regulation of cell shape"/>
    <property type="evidence" value="ECO:0007669"/>
    <property type="project" value="UniProtKB-KW"/>
</dbReference>
<dbReference type="GO" id="GO:0051301">
    <property type="term" value="P:cell division"/>
    <property type="evidence" value="ECO:0007669"/>
    <property type="project" value="UniProtKB-KW"/>
</dbReference>
<dbReference type="NCBIfam" id="NF003740">
    <property type="entry name" value="PRK05337.1"/>
    <property type="match status" value="1"/>
</dbReference>
<dbReference type="EC" id="3.2.1.52" evidence="11"/>
<dbReference type="GO" id="GO:0005737">
    <property type="term" value="C:cytoplasm"/>
    <property type="evidence" value="ECO:0007669"/>
    <property type="project" value="UniProtKB-SubCell"/>
</dbReference>
<feature type="binding site" evidence="11">
    <location>
        <position position="57"/>
    </location>
    <ligand>
        <name>substrate</name>
    </ligand>
</feature>
<keyword evidence="3 11" id="KW-0132">Cell division</keyword>
<dbReference type="UniPathway" id="UPA00544"/>
<dbReference type="InterPro" id="IPR019800">
    <property type="entry name" value="Glyco_hydro_3_AS"/>
</dbReference>
<evidence type="ECO:0000256" key="5">
    <source>
        <dbReference type="ARBA" id="ARBA00022960"/>
    </source>
</evidence>
<feature type="binding site" evidence="11">
    <location>
        <position position="65"/>
    </location>
    <ligand>
        <name>substrate</name>
    </ligand>
</feature>
<dbReference type="PANTHER" id="PTHR30480:SF13">
    <property type="entry name" value="BETA-HEXOSAMINIDASE"/>
    <property type="match status" value="1"/>
</dbReference>
<keyword evidence="9 11" id="KW-0961">Cell wall biogenesis/degradation</keyword>
<evidence type="ECO:0000256" key="2">
    <source>
        <dbReference type="ARBA" id="ARBA00022490"/>
    </source>
</evidence>
<protein>
    <recommendedName>
        <fullName evidence="11">Beta-hexosaminidase</fullName>
        <ecNumber evidence="11">3.2.1.52</ecNumber>
    </recommendedName>
    <alternativeName>
        <fullName evidence="11">Beta-N-acetylhexosaminidase</fullName>
    </alternativeName>
    <alternativeName>
        <fullName evidence="11">N-acetyl-beta-glucosaminidase</fullName>
    </alternativeName>
</protein>
<comment type="catalytic activity">
    <reaction evidence="1 11">
        <text>Hydrolysis of terminal non-reducing N-acetyl-D-hexosamine residues in N-acetyl-beta-D-hexosaminides.</text>
        <dbReference type="EC" id="3.2.1.52"/>
    </reaction>
</comment>
<feature type="binding site" evidence="11">
    <location>
        <position position="131"/>
    </location>
    <ligand>
        <name>substrate</name>
    </ligand>
</feature>
<evidence type="ECO:0000256" key="4">
    <source>
        <dbReference type="ARBA" id="ARBA00022801"/>
    </source>
</evidence>
<dbReference type="Pfam" id="PF00933">
    <property type="entry name" value="Glyco_hydro_3"/>
    <property type="match status" value="1"/>
</dbReference>
<dbReference type="InterPro" id="IPR001764">
    <property type="entry name" value="Glyco_hydro_3_N"/>
</dbReference>
<reference evidence="13 14" key="1">
    <citation type="submission" date="2019-07" db="EMBL/GenBank/DDBJ databases">
        <title>Draft genome for Aliikangiella sp. M105.</title>
        <authorList>
            <person name="Wang G."/>
        </authorList>
    </citation>
    <scope>NUCLEOTIDE SEQUENCE [LARGE SCALE GENOMIC DNA]</scope>
    <source>
        <strain evidence="13 14">M105</strain>
    </source>
</reference>
<evidence type="ECO:0000259" key="12">
    <source>
        <dbReference type="Pfam" id="PF00933"/>
    </source>
</evidence>
<dbReference type="InterPro" id="IPR017853">
    <property type="entry name" value="GH"/>
</dbReference>
<comment type="similarity">
    <text evidence="11">Belongs to the glycosyl hydrolase 3 family. NagZ subfamily.</text>
</comment>
<dbReference type="GO" id="GO:0009254">
    <property type="term" value="P:peptidoglycan turnover"/>
    <property type="evidence" value="ECO:0007669"/>
    <property type="project" value="UniProtKB-UniRule"/>
</dbReference>
<evidence type="ECO:0000256" key="10">
    <source>
        <dbReference type="ARBA" id="ARBA00037880"/>
    </source>
</evidence>
<organism evidence="13 14">
    <name type="scientific">Aliikangiella coralliicola</name>
    <dbReference type="NCBI Taxonomy" id="2592383"/>
    <lineage>
        <taxon>Bacteria</taxon>
        <taxon>Pseudomonadati</taxon>
        <taxon>Pseudomonadota</taxon>
        <taxon>Gammaproteobacteria</taxon>
        <taxon>Oceanospirillales</taxon>
        <taxon>Pleioneaceae</taxon>
        <taxon>Aliikangiella</taxon>
    </lineage>
</organism>
<dbReference type="InterPro" id="IPR050226">
    <property type="entry name" value="NagZ_Beta-hexosaminidase"/>
</dbReference>
<dbReference type="InterPro" id="IPR036962">
    <property type="entry name" value="Glyco_hydro_3_N_sf"/>
</dbReference>
<dbReference type="GO" id="GO:0004563">
    <property type="term" value="F:beta-N-acetylhexosaminidase activity"/>
    <property type="evidence" value="ECO:0007669"/>
    <property type="project" value="UniProtKB-UniRule"/>
</dbReference>
<keyword evidence="7 11" id="KW-0326">Glycosidase</keyword>
<name>A0A545U547_9GAMM</name>
<comment type="pathway">
    <text evidence="10 11">Cell wall biogenesis; peptidoglycan recycling.</text>
</comment>
<feature type="active site" description="Proton donor/acceptor" evidence="11">
    <location>
        <position position="174"/>
    </location>
</feature>
<proteinExistence type="inferred from homology"/>
<dbReference type="GO" id="GO:0005975">
    <property type="term" value="P:carbohydrate metabolic process"/>
    <property type="evidence" value="ECO:0007669"/>
    <property type="project" value="InterPro"/>
</dbReference>
<dbReference type="SUPFAM" id="SSF51445">
    <property type="entry name" value="(Trans)glycosidases"/>
    <property type="match status" value="1"/>
</dbReference>
<feature type="domain" description="Glycoside hydrolase family 3 N-terminal" evidence="12">
    <location>
        <begin position="8"/>
        <end position="287"/>
    </location>
</feature>
<keyword evidence="14" id="KW-1185">Reference proteome</keyword>
<comment type="function">
    <text evidence="11">Plays a role in peptidoglycan recycling by cleaving the terminal beta-1,4-linked N-acetylglucosamine (GlcNAc) from peptide-linked peptidoglycan fragments, giving rise to free GlcNAc, anhydro-N-acetylmuramic acid and anhydro-N-acetylmuramic acid-linked peptides.</text>
</comment>
<sequence>MLDIESTQLSDKDRELIAHQQVGGLIIFSRNFESADQILTLTNQIREVNDSIIIAVDQEGGRVQRFKDGFSRLPSLAKFGRLAEQNLPQAKDFAHDLGELMALEVQAVGCDISFAPVLDLGFETSQVIGDRGFSTKVEPIVQLGSAYISGMKKGGMRATGKHFPGHGSVEADSHFAIPYDDRELETIKNNDLVPFARLAEELGAVMPAHIVYSKVDSQPAGFSQVWLQTILRQELGFDGVIFSDDLSMKGAEAAGDYGQRARSALDAGCDMVLVCNDREAALKVLAELEGYPTSPKSNQRLNSLRMSSSPTGLAELKLSDRWQQLSARLNEFNNLF</sequence>
<keyword evidence="4 11" id="KW-0378">Hydrolase</keyword>
<keyword evidence="5 11" id="KW-0133">Cell shape</keyword>
<evidence type="ECO:0000256" key="11">
    <source>
        <dbReference type="HAMAP-Rule" id="MF_00364"/>
    </source>
</evidence>
<evidence type="ECO:0000313" key="13">
    <source>
        <dbReference type="EMBL" id="TQV84597.1"/>
    </source>
</evidence>
<dbReference type="GO" id="GO:0071555">
    <property type="term" value="P:cell wall organization"/>
    <property type="evidence" value="ECO:0007669"/>
    <property type="project" value="UniProtKB-KW"/>
</dbReference>
<feature type="active site" description="Nucleophile" evidence="11">
    <location>
        <position position="244"/>
    </location>
</feature>
<dbReference type="PANTHER" id="PTHR30480">
    <property type="entry name" value="BETA-HEXOSAMINIDASE-RELATED"/>
    <property type="match status" value="1"/>
</dbReference>
<dbReference type="AlphaFoldDB" id="A0A545U547"/>
<dbReference type="InterPro" id="IPR022956">
    <property type="entry name" value="Beta_hexosaminidase_bac"/>
</dbReference>
<feature type="binding site" evidence="11">
    <location>
        <begin position="161"/>
        <end position="162"/>
    </location>
    <ligand>
        <name>substrate</name>
    </ligand>
</feature>
<dbReference type="Proteomes" id="UP000315439">
    <property type="component" value="Unassembled WGS sequence"/>
</dbReference>
<evidence type="ECO:0000313" key="14">
    <source>
        <dbReference type="Proteomes" id="UP000315439"/>
    </source>
</evidence>
<dbReference type="GO" id="GO:0009252">
    <property type="term" value="P:peptidoglycan biosynthetic process"/>
    <property type="evidence" value="ECO:0007669"/>
    <property type="project" value="UniProtKB-KW"/>
</dbReference>
<evidence type="ECO:0000256" key="7">
    <source>
        <dbReference type="ARBA" id="ARBA00023295"/>
    </source>
</evidence>
<evidence type="ECO:0000256" key="1">
    <source>
        <dbReference type="ARBA" id="ARBA00001231"/>
    </source>
</evidence>
<evidence type="ECO:0000256" key="8">
    <source>
        <dbReference type="ARBA" id="ARBA00023306"/>
    </source>
</evidence>
<keyword evidence="2 11" id="KW-0963">Cytoplasm</keyword>
<dbReference type="OrthoDB" id="9786661at2"/>
<keyword evidence="8 11" id="KW-0131">Cell cycle</keyword>
<dbReference type="FunFam" id="3.20.20.300:FF:000001">
    <property type="entry name" value="Beta-hexosaminidase"/>
    <property type="match status" value="1"/>
</dbReference>
<evidence type="ECO:0000256" key="3">
    <source>
        <dbReference type="ARBA" id="ARBA00022618"/>
    </source>
</evidence>
<keyword evidence="6 11" id="KW-0573">Peptidoglycan synthesis</keyword>
<gene>
    <name evidence="11 13" type="primary">nagZ</name>
    <name evidence="13" type="ORF">FLL46_22720</name>
</gene>
<comment type="subcellular location">
    <subcellularLocation>
        <location evidence="11">Cytoplasm</location>
    </subcellularLocation>
</comment>
<dbReference type="HAMAP" id="MF_00364">
    <property type="entry name" value="NagZ"/>
    <property type="match status" value="1"/>
</dbReference>
<dbReference type="EMBL" id="VIKS01000014">
    <property type="protein sequence ID" value="TQV84597.1"/>
    <property type="molecule type" value="Genomic_DNA"/>
</dbReference>
<evidence type="ECO:0000256" key="6">
    <source>
        <dbReference type="ARBA" id="ARBA00022984"/>
    </source>
</evidence>
<accession>A0A545U547</accession>
<comment type="caution">
    <text evidence="13">The sequence shown here is derived from an EMBL/GenBank/DDBJ whole genome shotgun (WGS) entry which is preliminary data.</text>
</comment>
<evidence type="ECO:0000256" key="9">
    <source>
        <dbReference type="ARBA" id="ARBA00023316"/>
    </source>
</evidence>